<dbReference type="AlphaFoldDB" id="A0A9P0K4G4"/>
<dbReference type="PANTHER" id="PTHR45913:SF22">
    <property type="entry name" value="SCAN BOX DOMAIN-CONTAINING PROTEIN"/>
    <property type="match status" value="1"/>
</dbReference>
<keyword evidence="2" id="KW-1185">Reference proteome</keyword>
<gene>
    <name evidence="1" type="ORF">ACAOBT_LOCUS6829</name>
</gene>
<accession>A0A9P0K4G4</accession>
<dbReference type="OrthoDB" id="6144063at2759"/>
<dbReference type="EMBL" id="CAKOFQ010006733">
    <property type="protein sequence ID" value="CAH1966420.1"/>
    <property type="molecule type" value="Genomic_DNA"/>
</dbReference>
<dbReference type="Proteomes" id="UP001152888">
    <property type="component" value="Unassembled WGS sequence"/>
</dbReference>
<organism evidence="1 2">
    <name type="scientific">Acanthoscelides obtectus</name>
    <name type="common">Bean weevil</name>
    <name type="synonym">Bruchus obtectus</name>
    <dbReference type="NCBI Taxonomy" id="200917"/>
    <lineage>
        <taxon>Eukaryota</taxon>
        <taxon>Metazoa</taxon>
        <taxon>Ecdysozoa</taxon>
        <taxon>Arthropoda</taxon>
        <taxon>Hexapoda</taxon>
        <taxon>Insecta</taxon>
        <taxon>Pterygota</taxon>
        <taxon>Neoptera</taxon>
        <taxon>Endopterygota</taxon>
        <taxon>Coleoptera</taxon>
        <taxon>Polyphaga</taxon>
        <taxon>Cucujiformia</taxon>
        <taxon>Chrysomeloidea</taxon>
        <taxon>Chrysomelidae</taxon>
        <taxon>Bruchinae</taxon>
        <taxon>Bruchini</taxon>
        <taxon>Acanthoscelides</taxon>
    </lineage>
</organism>
<evidence type="ECO:0000313" key="1">
    <source>
        <dbReference type="EMBL" id="CAH1966420.1"/>
    </source>
</evidence>
<protein>
    <recommendedName>
        <fullName evidence="3">SCAN domain-containing protein 3</fullName>
    </recommendedName>
</protein>
<sequence>MCLLCNKVLGNDAMKPSKLQDRLRRCQPDKTEKDLKYFQTLKDKFQKRPTLDRMFALTSQRKNYGLENRILSEKTVEEVLKTVLHTPASDIIKRIPLSNNTVERRIDEMSYDIESFLCNYLQTTHFSIQLDESTLPDNAALLLAYVRFIMNQEIYEELLFARTLITETKGESIFHVLNDYFIEKAIPLSNIISVATDGAPAMVGRYRGFISYLKQNVSGVLAIHCVIHRQHLVAKNLSVRLHESLHLVIDAVNRIRSNALNTRLFAQLCEENDEHFHQLLLHTEVRWLSKGLCLTRFFALFETSLEFLDTKDKIIKENLMKRKTDIAYLTDLFTKFNMVNLQLQADSLNLIKTNSILSAFLARVKLMKQNIGRGEFSVPQFVTDKLPGRRRFNLRSTFKCPLFRF</sequence>
<proteinExistence type="predicted"/>
<evidence type="ECO:0000313" key="2">
    <source>
        <dbReference type="Proteomes" id="UP001152888"/>
    </source>
</evidence>
<comment type="caution">
    <text evidence="1">The sequence shown here is derived from an EMBL/GenBank/DDBJ whole genome shotgun (WGS) entry which is preliminary data.</text>
</comment>
<dbReference type="PANTHER" id="PTHR45913">
    <property type="entry name" value="EPM2A-INTERACTING PROTEIN 1"/>
    <property type="match status" value="1"/>
</dbReference>
<evidence type="ECO:0008006" key="3">
    <source>
        <dbReference type="Google" id="ProtNLM"/>
    </source>
</evidence>
<reference evidence="1" key="1">
    <citation type="submission" date="2022-03" db="EMBL/GenBank/DDBJ databases">
        <authorList>
            <person name="Sayadi A."/>
        </authorList>
    </citation>
    <scope>NUCLEOTIDE SEQUENCE</scope>
</reference>
<name>A0A9P0K4G4_ACAOB</name>